<name>A0AAV7WCY8_PLEWA</name>
<organism evidence="2 3">
    <name type="scientific">Pleurodeles waltl</name>
    <name type="common">Iberian ribbed newt</name>
    <dbReference type="NCBI Taxonomy" id="8319"/>
    <lineage>
        <taxon>Eukaryota</taxon>
        <taxon>Metazoa</taxon>
        <taxon>Chordata</taxon>
        <taxon>Craniata</taxon>
        <taxon>Vertebrata</taxon>
        <taxon>Euteleostomi</taxon>
        <taxon>Amphibia</taxon>
        <taxon>Batrachia</taxon>
        <taxon>Caudata</taxon>
        <taxon>Salamandroidea</taxon>
        <taxon>Salamandridae</taxon>
        <taxon>Pleurodelinae</taxon>
        <taxon>Pleurodeles</taxon>
    </lineage>
</organism>
<dbReference type="Proteomes" id="UP001066276">
    <property type="component" value="Chromosome 1_2"/>
</dbReference>
<evidence type="ECO:0000313" key="2">
    <source>
        <dbReference type="EMBL" id="KAJ1210466.1"/>
    </source>
</evidence>
<dbReference type="EMBL" id="JANPWB010000002">
    <property type="protein sequence ID" value="KAJ1210466.1"/>
    <property type="molecule type" value="Genomic_DNA"/>
</dbReference>
<feature type="region of interest" description="Disordered" evidence="1">
    <location>
        <begin position="1"/>
        <end position="37"/>
    </location>
</feature>
<dbReference type="AlphaFoldDB" id="A0AAV7WCY8"/>
<keyword evidence="3" id="KW-1185">Reference proteome</keyword>
<protein>
    <submittedName>
        <fullName evidence="2">Uncharacterized protein</fullName>
    </submittedName>
</protein>
<gene>
    <name evidence="2" type="ORF">NDU88_005830</name>
</gene>
<proteinExistence type="predicted"/>
<sequence length="104" mass="11382">MHCWGLTMAPSKQHYGQQKKNLADPRQPTTPVTSDLDEGDLAALAPDGAHGATLDAILQAITDSQEALEQKTDTMVVDQGNLRDDLYKIRNGHIDRAYLEGHVS</sequence>
<evidence type="ECO:0000256" key="1">
    <source>
        <dbReference type="SAM" id="MobiDB-lite"/>
    </source>
</evidence>
<evidence type="ECO:0000313" key="3">
    <source>
        <dbReference type="Proteomes" id="UP001066276"/>
    </source>
</evidence>
<reference evidence="2" key="1">
    <citation type="journal article" date="2022" name="bioRxiv">
        <title>Sequencing and chromosome-scale assembly of the giantPleurodeles waltlgenome.</title>
        <authorList>
            <person name="Brown T."/>
            <person name="Elewa A."/>
            <person name="Iarovenko S."/>
            <person name="Subramanian E."/>
            <person name="Araus A.J."/>
            <person name="Petzold A."/>
            <person name="Susuki M."/>
            <person name="Suzuki K.-i.T."/>
            <person name="Hayashi T."/>
            <person name="Toyoda A."/>
            <person name="Oliveira C."/>
            <person name="Osipova E."/>
            <person name="Leigh N.D."/>
            <person name="Simon A."/>
            <person name="Yun M.H."/>
        </authorList>
    </citation>
    <scope>NUCLEOTIDE SEQUENCE</scope>
    <source>
        <strain evidence="2">20211129_DDA</strain>
        <tissue evidence="2">Liver</tissue>
    </source>
</reference>
<comment type="caution">
    <text evidence="2">The sequence shown here is derived from an EMBL/GenBank/DDBJ whole genome shotgun (WGS) entry which is preliminary data.</text>
</comment>
<accession>A0AAV7WCY8</accession>